<dbReference type="Gene3D" id="3.30.559.10">
    <property type="entry name" value="Chloramphenicol acetyltransferase-like domain"/>
    <property type="match status" value="1"/>
</dbReference>
<dbReference type="GO" id="GO:0008811">
    <property type="term" value="F:chloramphenicol O-acetyltransferase activity"/>
    <property type="evidence" value="ECO:0007669"/>
    <property type="project" value="InterPro"/>
</dbReference>
<dbReference type="PANTHER" id="PTHR38474">
    <property type="entry name" value="SLR0299 PROTEIN"/>
    <property type="match status" value="1"/>
</dbReference>
<organism evidence="2 3">
    <name type="scientific">Vallitalea guaymasensis</name>
    <dbReference type="NCBI Taxonomy" id="1185412"/>
    <lineage>
        <taxon>Bacteria</taxon>
        <taxon>Bacillati</taxon>
        <taxon>Bacillota</taxon>
        <taxon>Clostridia</taxon>
        <taxon>Lachnospirales</taxon>
        <taxon>Vallitaleaceae</taxon>
        <taxon>Vallitalea</taxon>
    </lineage>
</organism>
<protein>
    <submittedName>
        <fullName evidence="2">Chloramphenicol acetyltransferase</fullName>
    </submittedName>
</protein>
<name>A0A8J8SDA8_9FIRM</name>
<dbReference type="RefSeq" id="WP_212690823.1">
    <property type="nucleotide sequence ID" value="NZ_CP058561.1"/>
</dbReference>
<dbReference type="Pfam" id="PF00302">
    <property type="entry name" value="CAT"/>
    <property type="match status" value="1"/>
</dbReference>
<proteinExistence type="predicted"/>
<dbReference type="SUPFAM" id="SSF52777">
    <property type="entry name" value="CoA-dependent acyltransferases"/>
    <property type="match status" value="1"/>
</dbReference>
<feature type="active site" description="Proton acceptor" evidence="1">
    <location>
        <position position="185"/>
    </location>
</feature>
<evidence type="ECO:0000256" key="1">
    <source>
        <dbReference type="PIRSR" id="PIRSR000440-1"/>
    </source>
</evidence>
<dbReference type="PIRSF" id="PIRSF000440">
    <property type="entry name" value="CAT"/>
    <property type="match status" value="1"/>
</dbReference>
<keyword evidence="3" id="KW-1185">Reference proteome</keyword>
<sequence>MKIIDIDNWKRKEHYNFYKRLDYPHYNICANIDITKFHKFIKENDLPFFITTIYVVSKTANDIKEFRYRIRGENVIEHEKVRPAFTIMGDEELFGFCTVDYFNDFKTFKENTMIKMKKAKENISLKDDPSKDDVLYLTSLPWISFTTASHPISINPVDSIPRIGWGKFFEENGVIKLPLSVQVHHALADGLHVGKYFQLIQEIMDNPEKYL</sequence>
<dbReference type="InterPro" id="IPR001707">
    <property type="entry name" value="Cmp_AcTrfase"/>
</dbReference>
<dbReference type="Proteomes" id="UP000677305">
    <property type="component" value="Chromosome"/>
</dbReference>
<dbReference type="SMART" id="SM01059">
    <property type="entry name" value="CAT"/>
    <property type="match status" value="1"/>
</dbReference>
<evidence type="ECO:0000313" key="2">
    <source>
        <dbReference type="EMBL" id="QUH30683.1"/>
    </source>
</evidence>
<dbReference type="PANTHER" id="PTHR38474:SF1">
    <property type="entry name" value="SLR0299 PROTEIN"/>
    <property type="match status" value="1"/>
</dbReference>
<dbReference type="AlphaFoldDB" id="A0A8J8SDA8"/>
<dbReference type="InterPro" id="IPR023213">
    <property type="entry name" value="CAT-like_dom_sf"/>
</dbReference>
<reference evidence="2 3" key="1">
    <citation type="submission" date="2020-07" db="EMBL/GenBank/DDBJ databases">
        <title>Vallitalea guaymasensis genome.</title>
        <authorList>
            <person name="Postec A."/>
        </authorList>
    </citation>
    <scope>NUCLEOTIDE SEQUENCE [LARGE SCALE GENOMIC DNA]</scope>
    <source>
        <strain evidence="2 3">Ra1766G1</strain>
    </source>
</reference>
<accession>A0A8J8SDA8</accession>
<dbReference type="KEGG" id="vgu:HYG85_17875"/>
<evidence type="ECO:0000313" key="3">
    <source>
        <dbReference type="Proteomes" id="UP000677305"/>
    </source>
</evidence>
<dbReference type="EMBL" id="CP058561">
    <property type="protein sequence ID" value="QUH30683.1"/>
    <property type="molecule type" value="Genomic_DNA"/>
</dbReference>
<gene>
    <name evidence="2" type="ORF">HYG85_17875</name>
</gene>